<dbReference type="InterPro" id="IPR000182">
    <property type="entry name" value="GNAT_dom"/>
</dbReference>
<keyword evidence="1" id="KW-0808">Transferase</keyword>
<dbReference type="SUPFAM" id="SSF55729">
    <property type="entry name" value="Acyl-CoA N-acyltransferases (Nat)"/>
    <property type="match status" value="1"/>
</dbReference>
<evidence type="ECO:0000256" key="2">
    <source>
        <dbReference type="ARBA" id="ARBA00023315"/>
    </source>
</evidence>
<reference evidence="5" key="1">
    <citation type="journal article" date="2007" name="Plant Cell">
        <title>Dothideomycete-plant interactions illuminated by genome sequencing and EST analysis of the wheat pathogen Stagonospora nodorum.</title>
        <authorList>
            <person name="Hane J.K."/>
            <person name="Lowe R.G."/>
            <person name="Solomon P.S."/>
            <person name="Tan K.C."/>
            <person name="Schoch C.L."/>
            <person name="Spatafora J.W."/>
            <person name="Crous P.W."/>
            <person name="Kodira C."/>
            <person name="Birren B.W."/>
            <person name="Galagan J.E."/>
            <person name="Torriani S.F."/>
            <person name="McDonald B.A."/>
            <person name="Oliver R.P."/>
        </authorList>
    </citation>
    <scope>NUCLEOTIDE SEQUENCE [LARGE SCALE GENOMIC DNA]</scope>
    <source>
        <strain evidence="5">SN15 / ATCC MYA-4574 / FGSC 10173</strain>
    </source>
</reference>
<evidence type="ECO:0000259" key="3">
    <source>
        <dbReference type="PROSITE" id="PS51186"/>
    </source>
</evidence>
<evidence type="ECO:0000256" key="1">
    <source>
        <dbReference type="ARBA" id="ARBA00022679"/>
    </source>
</evidence>
<dbReference type="HOGENOM" id="CLU_727825_0_0_1"/>
<protein>
    <recommendedName>
        <fullName evidence="3">N-acetyltransferase domain-containing protein</fullName>
    </recommendedName>
</protein>
<keyword evidence="2" id="KW-0012">Acyltransferase</keyword>
<evidence type="ECO:0000313" key="4">
    <source>
        <dbReference type="EMBL" id="EAT86177.2"/>
    </source>
</evidence>
<dbReference type="GO" id="GO:0016747">
    <property type="term" value="F:acyltransferase activity, transferring groups other than amino-acyl groups"/>
    <property type="evidence" value="ECO:0007669"/>
    <property type="project" value="InterPro"/>
</dbReference>
<dbReference type="PANTHER" id="PTHR43877">
    <property type="entry name" value="AMINOALKYLPHOSPHONATE N-ACETYLTRANSFERASE-RELATED-RELATED"/>
    <property type="match status" value="1"/>
</dbReference>
<feature type="domain" description="N-acetyltransferase" evidence="3">
    <location>
        <begin position="16"/>
        <end position="166"/>
    </location>
</feature>
<dbReference type="InterPro" id="IPR016181">
    <property type="entry name" value="Acyl_CoA_acyltransferase"/>
</dbReference>
<sequence>MPHRSSTPSPPPPPSWTIQPVPPHSFEEVVQFINTARNGMFPGRSLSPDNASLFKEGTCFLEARDGKNLIAAIGYVPYNHRFPQFFNFYDVNTVEVVRLFVHPRYRRCGLAAALFTALYDEAVNADVERFYLHTHPFLDGAIKFWEKRGFEIILLEDDPYWETSREILPDAVEGTPNTQDEGVDAEPISPRRIHMSAEVLRRIPPSAEGGAAEYIVAGLDNDSSSSDSDSDISVTDNDALEQNLQHELDLGENSGMEFADLLAAQMDRATHPPILITNIPGCRNHIFGYGCLRKTISSGMRNSNHCPLCRTVWFRIRMSEVRRIAREWEAVETRENGVQAQVRGHGRGNRARGLNIGRGMRILVERVGRVMLEYVDGMYS</sequence>
<organism evidence="4 5">
    <name type="scientific">Phaeosphaeria nodorum (strain SN15 / ATCC MYA-4574 / FGSC 10173)</name>
    <name type="common">Glume blotch fungus</name>
    <name type="synonym">Parastagonospora nodorum</name>
    <dbReference type="NCBI Taxonomy" id="321614"/>
    <lineage>
        <taxon>Eukaryota</taxon>
        <taxon>Fungi</taxon>
        <taxon>Dikarya</taxon>
        <taxon>Ascomycota</taxon>
        <taxon>Pezizomycotina</taxon>
        <taxon>Dothideomycetes</taxon>
        <taxon>Pleosporomycetidae</taxon>
        <taxon>Pleosporales</taxon>
        <taxon>Pleosporineae</taxon>
        <taxon>Phaeosphaeriaceae</taxon>
        <taxon>Parastagonospora</taxon>
    </lineage>
</organism>
<dbReference type="InParanoid" id="Q0UPG8"/>
<evidence type="ECO:0000313" key="5">
    <source>
        <dbReference type="Proteomes" id="UP000001055"/>
    </source>
</evidence>
<dbReference type="VEuPathDB" id="FungiDB:JI435_063460"/>
<dbReference type="AlphaFoldDB" id="Q0UPG8"/>
<proteinExistence type="predicted"/>
<dbReference type="STRING" id="321614.Q0UPG8"/>
<gene>
    <name evidence="4" type="ORF">SNOG_06346</name>
</gene>
<dbReference type="Pfam" id="PF00583">
    <property type="entry name" value="Acetyltransf_1"/>
    <property type="match status" value="1"/>
</dbReference>
<name>Q0UPG8_PHANO</name>
<dbReference type="RefSeq" id="XP_001796719.1">
    <property type="nucleotide sequence ID" value="XM_001796667.1"/>
</dbReference>
<dbReference type="CDD" id="cd04301">
    <property type="entry name" value="NAT_SF"/>
    <property type="match status" value="1"/>
</dbReference>
<dbReference type="eggNOG" id="ENOG502SC62">
    <property type="taxonomic scope" value="Eukaryota"/>
</dbReference>
<dbReference type="PROSITE" id="PS51186">
    <property type="entry name" value="GNAT"/>
    <property type="match status" value="1"/>
</dbReference>
<dbReference type="Proteomes" id="UP000001055">
    <property type="component" value="Unassembled WGS sequence"/>
</dbReference>
<dbReference type="VEuPathDB" id="FungiDB:JI435_304570"/>
<dbReference type="InterPro" id="IPR050832">
    <property type="entry name" value="Bact_Acetyltransf"/>
</dbReference>
<dbReference type="EMBL" id="CH445333">
    <property type="protein sequence ID" value="EAT86177.2"/>
    <property type="molecule type" value="Genomic_DNA"/>
</dbReference>
<dbReference type="GeneID" id="5973598"/>
<accession>Q0UPG8</accession>
<dbReference type="Gene3D" id="3.40.630.30">
    <property type="match status" value="1"/>
</dbReference>
<dbReference type="KEGG" id="pno:SNOG_06346"/>
<dbReference type="SUPFAM" id="SSF57850">
    <property type="entry name" value="RING/U-box"/>
    <property type="match status" value="1"/>
</dbReference>